<evidence type="ECO:0000259" key="6">
    <source>
        <dbReference type="Pfam" id="PF14766"/>
    </source>
</evidence>
<evidence type="ECO:0000313" key="10">
    <source>
        <dbReference type="Proteomes" id="UP000014760"/>
    </source>
</evidence>
<dbReference type="EMBL" id="AMQN01006420">
    <property type="status" value="NOT_ANNOTATED_CDS"/>
    <property type="molecule type" value="Genomic_DNA"/>
</dbReference>
<dbReference type="GO" id="GO:0005634">
    <property type="term" value="C:nucleus"/>
    <property type="evidence" value="ECO:0007669"/>
    <property type="project" value="UniProtKB-SubCell"/>
</dbReference>
<evidence type="ECO:0000256" key="1">
    <source>
        <dbReference type="ARBA" id="ARBA00004123"/>
    </source>
</evidence>
<evidence type="ECO:0000313" key="9">
    <source>
        <dbReference type="EnsemblMetazoa" id="CapteP223210"/>
    </source>
</evidence>
<comment type="subcellular location">
    <subcellularLocation>
        <location evidence="1">Nucleus</location>
    </subcellularLocation>
</comment>
<evidence type="ECO:0000256" key="5">
    <source>
        <dbReference type="ARBA" id="ARBA00023242"/>
    </source>
</evidence>
<evidence type="ECO:0008006" key="11">
    <source>
        <dbReference type="Google" id="ProtNLM"/>
    </source>
</evidence>
<evidence type="ECO:0000256" key="2">
    <source>
        <dbReference type="ARBA" id="ARBA00022723"/>
    </source>
</evidence>
<keyword evidence="4" id="KW-0862">Zinc</keyword>
<dbReference type="Proteomes" id="UP000014760">
    <property type="component" value="Unassembled WGS sequence"/>
</dbReference>
<organism evidence="8">
    <name type="scientific">Capitella teleta</name>
    <name type="common">Polychaete worm</name>
    <dbReference type="NCBI Taxonomy" id="283909"/>
    <lineage>
        <taxon>Eukaryota</taxon>
        <taxon>Metazoa</taxon>
        <taxon>Spiralia</taxon>
        <taxon>Lophotrochozoa</taxon>
        <taxon>Annelida</taxon>
        <taxon>Polychaeta</taxon>
        <taxon>Sedentaria</taxon>
        <taxon>Scolecida</taxon>
        <taxon>Capitellidae</taxon>
        <taxon>Capitella</taxon>
    </lineage>
</organism>
<dbReference type="AlphaFoldDB" id="R7US38"/>
<dbReference type="Pfam" id="PF14768">
    <property type="entry name" value="RPA_interact_C"/>
    <property type="match status" value="1"/>
</dbReference>
<evidence type="ECO:0000256" key="4">
    <source>
        <dbReference type="ARBA" id="ARBA00022833"/>
    </source>
</evidence>
<accession>R7US38</accession>
<dbReference type="PANTHER" id="PTHR31742">
    <property type="entry name" value="RPA-INTERACTING PROTEIN RPAIN"/>
    <property type="match status" value="1"/>
</dbReference>
<keyword evidence="2" id="KW-0479">Metal-binding</keyword>
<feature type="domain" description="RPA-interacting protein N-terminal" evidence="6">
    <location>
        <begin position="10"/>
        <end position="47"/>
    </location>
</feature>
<dbReference type="InterPro" id="IPR028158">
    <property type="entry name" value="RPA_interact_N_dom"/>
</dbReference>
<name>R7US38_CAPTE</name>
<dbReference type="GO" id="GO:0008270">
    <property type="term" value="F:zinc ion binding"/>
    <property type="evidence" value="ECO:0007669"/>
    <property type="project" value="UniProtKB-KW"/>
</dbReference>
<feature type="domain" description="RPA-interacting protein C-terminal" evidence="7">
    <location>
        <begin position="138"/>
        <end position="217"/>
    </location>
</feature>
<proteinExistence type="predicted"/>
<keyword evidence="3" id="KW-0863">Zinc-finger</keyword>
<dbReference type="GO" id="GO:0006606">
    <property type="term" value="P:protein import into nucleus"/>
    <property type="evidence" value="ECO:0007669"/>
    <property type="project" value="TreeGrafter"/>
</dbReference>
<dbReference type="OMA" id="ACDSWTV"/>
<reference evidence="8 10" key="2">
    <citation type="journal article" date="2013" name="Nature">
        <title>Insights into bilaterian evolution from three spiralian genomes.</title>
        <authorList>
            <person name="Simakov O."/>
            <person name="Marletaz F."/>
            <person name="Cho S.J."/>
            <person name="Edsinger-Gonzales E."/>
            <person name="Havlak P."/>
            <person name="Hellsten U."/>
            <person name="Kuo D.H."/>
            <person name="Larsson T."/>
            <person name="Lv J."/>
            <person name="Arendt D."/>
            <person name="Savage R."/>
            <person name="Osoegawa K."/>
            <person name="de Jong P."/>
            <person name="Grimwood J."/>
            <person name="Chapman J.A."/>
            <person name="Shapiro H."/>
            <person name="Aerts A."/>
            <person name="Otillar R.P."/>
            <person name="Terry A.Y."/>
            <person name="Boore J.L."/>
            <person name="Grigoriev I.V."/>
            <person name="Lindberg D.R."/>
            <person name="Seaver E.C."/>
            <person name="Weisblat D.A."/>
            <person name="Putnam N.H."/>
            <person name="Rokhsar D.S."/>
        </authorList>
    </citation>
    <scope>NUCLEOTIDE SEQUENCE</scope>
    <source>
        <strain evidence="8 10">I ESC-2004</strain>
    </source>
</reference>
<dbReference type="EnsemblMetazoa" id="CapteT223210">
    <property type="protein sequence ID" value="CapteP223210"/>
    <property type="gene ID" value="CapteG223210"/>
</dbReference>
<evidence type="ECO:0000259" key="7">
    <source>
        <dbReference type="Pfam" id="PF14768"/>
    </source>
</evidence>
<keyword evidence="10" id="KW-1185">Reference proteome</keyword>
<dbReference type="PANTHER" id="PTHR31742:SF1">
    <property type="entry name" value="RPA-INTERACTING PROTEIN"/>
    <property type="match status" value="1"/>
</dbReference>
<evidence type="ECO:0000256" key="3">
    <source>
        <dbReference type="ARBA" id="ARBA00022771"/>
    </source>
</evidence>
<reference evidence="10" key="1">
    <citation type="submission" date="2012-12" db="EMBL/GenBank/DDBJ databases">
        <authorList>
            <person name="Hellsten U."/>
            <person name="Grimwood J."/>
            <person name="Chapman J.A."/>
            <person name="Shapiro H."/>
            <person name="Aerts A."/>
            <person name="Otillar R.P."/>
            <person name="Terry A.Y."/>
            <person name="Boore J.L."/>
            <person name="Simakov O."/>
            <person name="Marletaz F."/>
            <person name="Cho S.-J."/>
            <person name="Edsinger-Gonzales E."/>
            <person name="Havlak P."/>
            <person name="Kuo D.-H."/>
            <person name="Larsson T."/>
            <person name="Lv J."/>
            <person name="Arendt D."/>
            <person name="Savage R."/>
            <person name="Osoegawa K."/>
            <person name="de Jong P."/>
            <person name="Lindberg D.R."/>
            <person name="Seaver E.C."/>
            <person name="Weisblat D.A."/>
            <person name="Putnam N.H."/>
            <person name="Grigoriev I.V."/>
            <person name="Rokhsar D.S."/>
        </authorList>
    </citation>
    <scope>NUCLEOTIDE SEQUENCE</scope>
    <source>
        <strain evidence="10">I ESC-2004</strain>
    </source>
</reference>
<dbReference type="EMBL" id="KB298315">
    <property type="protein sequence ID" value="ELU09329.1"/>
    <property type="molecule type" value="Genomic_DNA"/>
</dbReference>
<reference evidence="9" key="3">
    <citation type="submission" date="2015-06" db="UniProtKB">
        <authorList>
            <consortium name="EnsemblMetazoa"/>
        </authorList>
    </citation>
    <scope>IDENTIFICATION</scope>
</reference>
<keyword evidence="5" id="KW-0539">Nucleus</keyword>
<dbReference type="Pfam" id="PF14766">
    <property type="entry name" value="RPA_interact_N"/>
    <property type="match status" value="1"/>
</dbReference>
<evidence type="ECO:0000313" key="8">
    <source>
        <dbReference type="EMBL" id="ELU09329.1"/>
    </source>
</evidence>
<dbReference type="OrthoDB" id="435311at2759"/>
<sequence length="220" mass="25296">MAQSNDFEKRKLMYKGNSPHWKETYRKRCHERLKRSRELFMQRFRQSPVERNVGDSMLHNMMEEEWMSMQSEIPALRGVPFKPNSSMQELDEDIDGILTFLDGIKSEMMYEEQRLIDDVVNYEEGLLSAAIGGLSDVVCPICQKSKIFMSSGVIFCRCGLKINTEQDCISLSTVKENIDFGLQQHGSTCDKVPKFSVFNSVGVDSLMMTCEVCDHMYVVV</sequence>
<gene>
    <name evidence="8" type="ORF">CAPTEDRAFT_223210</name>
</gene>
<protein>
    <recommendedName>
        <fullName evidence="11">RPA-interacting protein C-terminal domain-containing protein</fullName>
    </recommendedName>
</protein>
<dbReference type="STRING" id="283909.R7US38"/>
<dbReference type="InterPro" id="IPR028159">
    <property type="entry name" value="RPA_interact_C_dom"/>
</dbReference>
<dbReference type="HOGENOM" id="CLU_086690_0_0_1"/>
<dbReference type="InterPro" id="IPR028156">
    <property type="entry name" value="RIP"/>
</dbReference>